<proteinExistence type="predicted"/>
<gene>
    <name evidence="1" type="ordered locus">Francci3_3391</name>
</gene>
<dbReference type="EMBL" id="CP000249">
    <property type="protein sequence ID" value="ABD12745.1"/>
    <property type="molecule type" value="Genomic_DNA"/>
</dbReference>
<dbReference type="AlphaFoldDB" id="Q2J7J7"/>
<dbReference type="Proteomes" id="UP000001937">
    <property type="component" value="Chromosome"/>
</dbReference>
<protein>
    <submittedName>
        <fullName evidence="1">Uncharacterized protein</fullName>
    </submittedName>
</protein>
<reference evidence="1 2" key="1">
    <citation type="journal article" date="2007" name="Genome Res.">
        <title>Genome characteristics of facultatively symbiotic Frankia sp. strains reflect host range and host plant biogeography.</title>
        <authorList>
            <person name="Normand P."/>
            <person name="Lapierre P."/>
            <person name="Tisa L.S."/>
            <person name="Gogarten J.P."/>
            <person name="Alloisio N."/>
            <person name="Bagnarol E."/>
            <person name="Bassi C.A."/>
            <person name="Berry A.M."/>
            <person name="Bickhart D.M."/>
            <person name="Choisne N."/>
            <person name="Couloux A."/>
            <person name="Cournoyer B."/>
            <person name="Cruveiller S."/>
            <person name="Daubin V."/>
            <person name="Demange N."/>
            <person name="Francino M.P."/>
            <person name="Goltsman E."/>
            <person name="Huang Y."/>
            <person name="Kopp O.R."/>
            <person name="Labarre L."/>
            <person name="Lapidus A."/>
            <person name="Lavire C."/>
            <person name="Marechal J."/>
            <person name="Martinez M."/>
            <person name="Mastronunzio J.E."/>
            <person name="Mullin B.C."/>
            <person name="Niemann J."/>
            <person name="Pujic P."/>
            <person name="Rawnsley T."/>
            <person name="Rouy Z."/>
            <person name="Schenowitz C."/>
            <person name="Sellstedt A."/>
            <person name="Tavares F."/>
            <person name="Tomkins J.P."/>
            <person name="Vallenet D."/>
            <person name="Valverde C."/>
            <person name="Wall L.G."/>
            <person name="Wang Y."/>
            <person name="Medigue C."/>
            <person name="Benson D.R."/>
        </authorList>
    </citation>
    <scope>NUCLEOTIDE SEQUENCE [LARGE SCALE GENOMIC DNA]</scope>
    <source>
        <strain evidence="2">DSM 45818 / CECT 9043 / CcI3</strain>
    </source>
</reference>
<evidence type="ECO:0000313" key="2">
    <source>
        <dbReference type="Proteomes" id="UP000001937"/>
    </source>
</evidence>
<keyword evidence="2" id="KW-1185">Reference proteome</keyword>
<dbReference type="RefSeq" id="WP_011437770.1">
    <property type="nucleotide sequence ID" value="NC_007777.1"/>
</dbReference>
<dbReference type="KEGG" id="fra:Francci3_3391"/>
<accession>Q2J7J7</accession>
<name>Q2J7J7_FRACC</name>
<organism evidence="1 2">
    <name type="scientific">Frankia casuarinae (strain DSM 45818 / CECT 9043 / HFP020203 / CcI3)</name>
    <dbReference type="NCBI Taxonomy" id="106370"/>
    <lineage>
        <taxon>Bacteria</taxon>
        <taxon>Bacillati</taxon>
        <taxon>Actinomycetota</taxon>
        <taxon>Actinomycetes</taxon>
        <taxon>Frankiales</taxon>
        <taxon>Frankiaceae</taxon>
        <taxon>Frankia</taxon>
    </lineage>
</organism>
<sequence length="236" mass="25787">MAIMPPPHDGWTPTINPMITIVPSYRPIAVDVHTWDGHDGMKLEAVLMLPGLDLRLIDGVSDVNAAAYWLQVAQAVLLAAGRLLRRAQTPIPDDELAAQTHALGPLVRLLGLFQTPRMSPDDYAHLYTLLRTVDDAMTARRAALPTENAPTDNGAGQTWATIACAALDAAMRAYGTTEDVSGDETPPDRGPRRDVMHLLWSLTHMAKDTDTTLDELDTMNRLLQTVQQTVILGQQP</sequence>
<evidence type="ECO:0000313" key="1">
    <source>
        <dbReference type="EMBL" id="ABD12745.1"/>
    </source>
</evidence>
<dbReference type="HOGENOM" id="CLU_1174038_0_0_11"/>